<dbReference type="Proteomes" id="UP000034849">
    <property type="component" value="Unassembled WGS sequence"/>
</dbReference>
<gene>
    <name evidence="3" type="ORF">US42_C0004G0035</name>
</gene>
<evidence type="ECO:0000313" key="3">
    <source>
        <dbReference type="EMBL" id="KKQ27896.1"/>
    </source>
</evidence>
<keyword evidence="1" id="KW-0812">Transmembrane</keyword>
<proteinExistence type="predicted"/>
<dbReference type="Gene3D" id="3.40.50.150">
    <property type="entry name" value="Vaccinia Virus protein VP39"/>
    <property type="match status" value="1"/>
</dbReference>
<feature type="domain" description="Methyltransferase type 11" evidence="2">
    <location>
        <begin position="33"/>
        <end position="121"/>
    </location>
</feature>
<name>A0A0G0JII9_9BACT</name>
<comment type="caution">
    <text evidence="3">The sequence shown here is derived from an EMBL/GenBank/DDBJ whole genome shotgun (WGS) entry which is preliminary data.</text>
</comment>
<feature type="transmembrane region" description="Helical" evidence="1">
    <location>
        <begin position="178"/>
        <end position="195"/>
    </location>
</feature>
<dbReference type="STRING" id="1619046.US42_C0004G0035"/>
<dbReference type="SUPFAM" id="SSF53335">
    <property type="entry name" value="S-adenosyl-L-methionine-dependent methyltransferases"/>
    <property type="match status" value="1"/>
</dbReference>
<sequence>MSLLKPSLFFILLKRLQKKSFLYEFYFKNKQTLDIGCGEGEFLNNDPENIYGVDLNKTAIGRLLNKGCKVKLGDITKLDYESNYFEAVHCSNVIEHLNVEEALQMIKEGARVLKKAGIFVLASEMPTRFFLDTFGHIKPYPPKAIKKLLRENSYEAFEGVDNLEYLTEFYIGNYHKNPILYACSFILGFYLPFFRREYFVILRKK</sequence>
<evidence type="ECO:0000259" key="2">
    <source>
        <dbReference type="Pfam" id="PF08241"/>
    </source>
</evidence>
<organism evidence="3 4">
    <name type="scientific">Candidatus Magasanikbacteria bacterium GW2011_GWC2_37_14</name>
    <dbReference type="NCBI Taxonomy" id="1619046"/>
    <lineage>
        <taxon>Bacteria</taxon>
        <taxon>Candidatus Magasanikiibacteriota</taxon>
    </lineage>
</organism>
<protein>
    <recommendedName>
        <fullName evidence="2">Methyltransferase type 11 domain-containing protein</fullName>
    </recommendedName>
</protein>
<reference evidence="3 4" key="1">
    <citation type="journal article" date="2015" name="Nature">
        <title>rRNA introns, odd ribosomes, and small enigmatic genomes across a large radiation of phyla.</title>
        <authorList>
            <person name="Brown C.T."/>
            <person name="Hug L.A."/>
            <person name="Thomas B.C."/>
            <person name="Sharon I."/>
            <person name="Castelle C.J."/>
            <person name="Singh A."/>
            <person name="Wilkins M.J."/>
            <person name="Williams K.H."/>
            <person name="Banfield J.F."/>
        </authorList>
    </citation>
    <scope>NUCLEOTIDE SEQUENCE [LARGE SCALE GENOMIC DNA]</scope>
</reference>
<evidence type="ECO:0000313" key="4">
    <source>
        <dbReference type="Proteomes" id="UP000034849"/>
    </source>
</evidence>
<accession>A0A0G0JII9</accession>
<dbReference type="AlphaFoldDB" id="A0A0G0JII9"/>
<keyword evidence="1" id="KW-1133">Transmembrane helix</keyword>
<dbReference type="GO" id="GO:0008757">
    <property type="term" value="F:S-adenosylmethionine-dependent methyltransferase activity"/>
    <property type="evidence" value="ECO:0007669"/>
    <property type="project" value="InterPro"/>
</dbReference>
<keyword evidence="1" id="KW-0472">Membrane</keyword>
<dbReference type="Pfam" id="PF08241">
    <property type="entry name" value="Methyltransf_11"/>
    <property type="match status" value="1"/>
</dbReference>
<dbReference type="InterPro" id="IPR029063">
    <property type="entry name" value="SAM-dependent_MTases_sf"/>
</dbReference>
<evidence type="ECO:0000256" key="1">
    <source>
        <dbReference type="SAM" id="Phobius"/>
    </source>
</evidence>
<dbReference type="EMBL" id="LBSX01000004">
    <property type="protein sequence ID" value="KKQ27896.1"/>
    <property type="molecule type" value="Genomic_DNA"/>
</dbReference>
<dbReference type="CDD" id="cd02440">
    <property type="entry name" value="AdoMet_MTases"/>
    <property type="match status" value="1"/>
</dbReference>
<dbReference type="InterPro" id="IPR013216">
    <property type="entry name" value="Methyltransf_11"/>
</dbReference>